<dbReference type="NCBIfam" id="TIGR04183">
    <property type="entry name" value="Por_Secre_tail"/>
    <property type="match status" value="1"/>
</dbReference>
<name>A0A1H8K7L6_9BACT</name>
<feature type="domain" description="Ig-like" evidence="2">
    <location>
        <begin position="185"/>
        <end position="264"/>
    </location>
</feature>
<gene>
    <name evidence="3" type="ORF">SAMN04488505_11453</name>
</gene>
<dbReference type="EMBL" id="FOBB01000014">
    <property type="protein sequence ID" value="SEN88924.1"/>
    <property type="molecule type" value="Genomic_DNA"/>
</dbReference>
<feature type="domain" description="Secretion system C-terminal sorting" evidence="1">
    <location>
        <begin position="376"/>
        <end position="442"/>
    </location>
</feature>
<feature type="domain" description="Ig-like" evidence="2">
    <location>
        <begin position="266"/>
        <end position="347"/>
    </location>
</feature>
<keyword evidence="4" id="KW-1185">Reference proteome</keyword>
<sequence>MTMQLYPSQRMTWIMAALLFLLFPRTYAQQVYASSQTNGITGLCFSCSVSNPNNAVSNSNLNDYAQLNMGTGLGTVTMYQTLIFPSASNGCDSLVIGIGTSGSPVDNPYASVTVQTYNGNTANNDALTVDNSVLRQLQGYGQAEILLKPQQTFDRVRVTLTRQGSGSLNNLRIFYAYRQPGLLPPVVTDSLLSTCQGSTITLHAFSADPQVTAINWYDAPSGGNLLYTGDYFTLQADSSATYYAASQAQCEFPQRVAVTVTTTPRPPAPVMGVPDTVYAYRFANVTLTATAADSAVIHWYRSDTATTAVYTGNSYPFTVLTAGTLYFYAGAEQQGCISLRKQVVVIVSRNTTPPAARSAAPIQAVKQQPVLPALQLFPNPTSGEVRFTGKDLSGSVAVIRDVNGREVQREVLQRNGLNISSLTTAGIYFIQVIAKDHTVYNGKVLLKR</sequence>
<dbReference type="RefSeq" id="WP_089921261.1">
    <property type="nucleotide sequence ID" value="NZ_FOBB01000014.1"/>
</dbReference>
<dbReference type="InterPro" id="IPR044023">
    <property type="entry name" value="Ig_7"/>
</dbReference>
<dbReference type="InterPro" id="IPR026444">
    <property type="entry name" value="Secre_tail"/>
</dbReference>
<reference evidence="3 4" key="1">
    <citation type="submission" date="2016-10" db="EMBL/GenBank/DDBJ databases">
        <authorList>
            <person name="de Groot N.N."/>
        </authorList>
    </citation>
    <scope>NUCLEOTIDE SEQUENCE [LARGE SCALE GENOMIC DNA]</scope>
    <source>
        <strain evidence="3 4">DSM 21039</strain>
    </source>
</reference>
<dbReference type="Pfam" id="PF19081">
    <property type="entry name" value="Ig_7"/>
    <property type="match status" value="2"/>
</dbReference>
<dbReference type="Proteomes" id="UP000198984">
    <property type="component" value="Unassembled WGS sequence"/>
</dbReference>
<evidence type="ECO:0000313" key="3">
    <source>
        <dbReference type="EMBL" id="SEN88924.1"/>
    </source>
</evidence>
<dbReference type="OrthoDB" id="638940at2"/>
<evidence type="ECO:0000313" key="4">
    <source>
        <dbReference type="Proteomes" id="UP000198984"/>
    </source>
</evidence>
<dbReference type="AlphaFoldDB" id="A0A1H8K7L6"/>
<accession>A0A1H8K7L6</accession>
<dbReference type="STRING" id="573321.SAMN04488505_11453"/>
<evidence type="ECO:0000259" key="2">
    <source>
        <dbReference type="Pfam" id="PF19081"/>
    </source>
</evidence>
<dbReference type="Pfam" id="PF18962">
    <property type="entry name" value="Por_Secre_tail"/>
    <property type="match status" value="1"/>
</dbReference>
<proteinExistence type="predicted"/>
<evidence type="ECO:0000259" key="1">
    <source>
        <dbReference type="Pfam" id="PF18962"/>
    </source>
</evidence>
<protein>
    <submittedName>
        <fullName evidence="3">Por secretion system C-terminal sorting domain-containing protein</fullName>
    </submittedName>
</protein>
<organism evidence="3 4">
    <name type="scientific">Chitinophaga rupis</name>
    <dbReference type="NCBI Taxonomy" id="573321"/>
    <lineage>
        <taxon>Bacteria</taxon>
        <taxon>Pseudomonadati</taxon>
        <taxon>Bacteroidota</taxon>
        <taxon>Chitinophagia</taxon>
        <taxon>Chitinophagales</taxon>
        <taxon>Chitinophagaceae</taxon>
        <taxon>Chitinophaga</taxon>
    </lineage>
</organism>